<evidence type="ECO:0000313" key="6">
    <source>
        <dbReference type="Proteomes" id="UP000249619"/>
    </source>
</evidence>
<proteinExistence type="predicted"/>
<comment type="caution">
    <text evidence="5">The sequence shown here is derived from an EMBL/GenBank/DDBJ whole genome shotgun (WGS) entry which is preliminary data.</text>
</comment>
<organism evidence="5 6">
    <name type="scientific">Stemphylium lycopersici</name>
    <name type="common">Tomato gray leaf spot disease fungus</name>
    <name type="synonym">Thyrospora lycopersici</name>
    <dbReference type="NCBI Taxonomy" id="183478"/>
    <lineage>
        <taxon>Eukaryota</taxon>
        <taxon>Fungi</taxon>
        <taxon>Dikarya</taxon>
        <taxon>Ascomycota</taxon>
        <taxon>Pezizomycotina</taxon>
        <taxon>Dothideomycetes</taxon>
        <taxon>Pleosporomycetidae</taxon>
        <taxon>Pleosporales</taxon>
        <taxon>Pleosporineae</taxon>
        <taxon>Pleosporaceae</taxon>
        <taxon>Stemphylium</taxon>
    </lineage>
</organism>
<dbReference type="SUPFAM" id="SSF51735">
    <property type="entry name" value="NAD(P)-binding Rossmann-fold domains"/>
    <property type="match status" value="1"/>
</dbReference>
<name>A0A364N6R3_STELY</name>
<accession>A0A364N6R3</accession>
<dbReference type="InterPro" id="IPR011032">
    <property type="entry name" value="GroES-like_sf"/>
</dbReference>
<feature type="region of interest" description="Disordered" evidence="3">
    <location>
        <begin position="1"/>
        <end position="20"/>
    </location>
</feature>
<dbReference type="PANTHER" id="PTHR48106">
    <property type="entry name" value="QUINONE OXIDOREDUCTASE PIG3-RELATED"/>
    <property type="match status" value="1"/>
</dbReference>
<evidence type="ECO:0000259" key="4">
    <source>
        <dbReference type="SMART" id="SM00829"/>
    </source>
</evidence>
<sequence length="366" mass="39181">MASSFSTPNTSPTPTSPGHWLIPKFGTPSVLEWHAFDPLALLTPTSVLIRILVAGIAGTDNIQRAGGYPHPTSQKPGFTPGYDLVGEIVALGDAVPEDRGLKTGDRVAALSMFGAHATHIAMPWDEVLLLEKDDDPLKMCALPLNYMTAWGMLKHSGADLKPGSTILLGAASGGLGTAAAQLNRAFDLGIRIIGTCSRGKFDYVRGLGVEPVDRTASDLVQQVLDLTGGEGVDLALDPVGSRQSVRNSLAVAKKDTGKVVIYGAMANIAPDGSGMLENRDQLLGEILQPPRVTFWHLDTDFPKKKEVEEFYAMVSKVRGGRLDPVIAKVMRLKDEVEAHQMLIDGSATKGKMLFVVDEELAKKYGL</sequence>
<dbReference type="Proteomes" id="UP000249619">
    <property type="component" value="Unassembled WGS sequence"/>
</dbReference>
<protein>
    <submittedName>
        <fullName evidence="5">NAD(P)-binding protein</fullName>
    </submittedName>
</protein>
<dbReference type="STRING" id="183478.A0A364N6R3"/>
<evidence type="ECO:0000256" key="2">
    <source>
        <dbReference type="ARBA" id="ARBA00023002"/>
    </source>
</evidence>
<evidence type="ECO:0000256" key="1">
    <source>
        <dbReference type="ARBA" id="ARBA00022857"/>
    </source>
</evidence>
<dbReference type="AlphaFoldDB" id="A0A364N6R3"/>
<dbReference type="InterPro" id="IPR013154">
    <property type="entry name" value="ADH-like_N"/>
</dbReference>
<dbReference type="InterPro" id="IPR020843">
    <property type="entry name" value="ER"/>
</dbReference>
<evidence type="ECO:0000256" key="3">
    <source>
        <dbReference type="SAM" id="MobiDB-lite"/>
    </source>
</evidence>
<dbReference type="Gene3D" id="3.40.50.720">
    <property type="entry name" value="NAD(P)-binding Rossmann-like Domain"/>
    <property type="match status" value="1"/>
</dbReference>
<dbReference type="Gene3D" id="3.90.180.10">
    <property type="entry name" value="Medium-chain alcohol dehydrogenases, catalytic domain"/>
    <property type="match status" value="1"/>
</dbReference>
<dbReference type="SMART" id="SM00829">
    <property type="entry name" value="PKS_ER"/>
    <property type="match status" value="1"/>
</dbReference>
<feature type="compositionally biased region" description="Low complexity" evidence="3">
    <location>
        <begin position="1"/>
        <end position="17"/>
    </location>
</feature>
<keyword evidence="2" id="KW-0560">Oxidoreductase</keyword>
<feature type="domain" description="Enoyl reductase (ER)" evidence="4">
    <location>
        <begin position="26"/>
        <end position="354"/>
    </location>
</feature>
<dbReference type="EMBL" id="QGDH01000042">
    <property type="protein sequence ID" value="RAR13014.1"/>
    <property type="molecule type" value="Genomic_DNA"/>
</dbReference>
<dbReference type="PANTHER" id="PTHR48106:SF18">
    <property type="entry name" value="QUINONE OXIDOREDUCTASE PIG3"/>
    <property type="match status" value="1"/>
</dbReference>
<keyword evidence="6" id="KW-1185">Reference proteome</keyword>
<keyword evidence="1" id="KW-0521">NADP</keyword>
<gene>
    <name evidence="5" type="ORF">DDE83_003680</name>
</gene>
<dbReference type="SUPFAM" id="SSF50129">
    <property type="entry name" value="GroES-like"/>
    <property type="match status" value="1"/>
</dbReference>
<dbReference type="Pfam" id="PF08240">
    <property type="entry name" value="ADH_N"/>
    <property type="match status" value="1"/>
</dbReference>
<dbReference type="GO" id="GO:0070402">
    <property type="term" value="F:NADPH binding"/>
    <property type="evidence" value="ECO:0007669"/>
    <property type="project" value="TreeGrafter"/>
</dbReference>
<reference evidence="6" key="1">
    <citation type="submission" date="2018-05" db="EMBL/GenBank/DDBJ databases">
        <title>Draft genome sequence of Stemphylium lycopersici strain CIDEFI 213.</title>
        <authorList>
            <person name="Medina R."/>
            <person name="Franco M.E.E."/>
            <person name="Lucentini C.G."/>
            <person name="Saparrat M.C.N."/>
            <person name="Balatti P.A."/>
        </authorList>
    </citation>
    <scope>NUCLEOTIDE SEQUENCE [LARGE SCALE GENOMIC DNA]</scope>
    <source>
        <strain evidence="6">CIDEFI 213</strain>
    </source>
</reference>
<evidence type="ECO:0000313" key="5">
    <source>
        <dbReference type="EMBL" id="RAR13014.1"/>
    </source>
</evidence>
<dbReference type="GO" id="GO:0016651">
    <property type="term" value="F:oxidoreductase activity, acting on NAD(P)H"/>
    <property type="evidence" value="ECO:0007669"/>
    <property type="project" value="TreeGrafter"/>
</dbReference>
<dbReference type="InterPro" id="IPR036291">
    <property type="entry name" value="NAD(P)-bd_dom_sf"/>
</dbReference>
<dbReference type="InterPro" id="IPR013149">
    <property type="entry name" value="ADH-like_C"/>
</dbReference>
<dbReference type="Pfam" id="PF00107">
    <property type="entry name" value="ADH_zinc_N"/>
    <property type="match status" value="1"/>
</dbReference>